<protein>
    <submittedName>
        <fullName evidence="1">Uncharacterized protein</fullName>
    </submittedName>
</protein>
<dbReference type="EMBL" id="FZOL01000024">
    <property type="protein sequence ID" value="SNT11364.1"/>
    <property type="molecule type" value="Genomic_DNA"/>
</dbReference>
<dbReference type="AlphaFoldDB" id="A0A239K2P9"/>
<dbReference type="RefSeq" id="WP_042128752.1">
    <property type="nucleotide sequence ID" value="NZ_FZOL01000024.1"/>
</dbReference>
<evidence type="ECO:0000313" key="1">
    <source>
        <dbReference type="EMBL" id="SNT11364.1"/>
    </source>
</evidence>
<proteinExistence type="predicted"/>
<gene>
    <name evidence="1" type="ORF">SAMN05444352_12481</name>
</gene>
<name>A0A239K2P9_9PSED</name>
<dbReference type="Proteomes" id="UP000198407">
    <property type="component" value="Unassembled WGS sequence"/>
</dbReference>
<keyword evidence="2" id="KW-1185">Reference proteome</keyword>
<reference evidence="2" key="1">
    <citation type="submission" date="2017-06" db="EMBL/GenBank/DDBJ databases">
        <authorList>
            <person name="Varghese N."/>
            <person name="Submissions S."/>
        </authorList>
    </citation>
    <scope>NUCLEOTIDE SEQUENCE [LARGE SCALE GENOMIC DNA]</scope>
    <source>
        <strain evidence="2">DSM 22348</strain>
    </source>
</reference>
<evidence type="ECO:0000313" key="2">
    <source>
        <dbReference type="Proteomes" id="UP000198407"/>
    </source>
</evidence>
<dbReference type="OrthoDB" id="9888508at2"/>
<organism evidence="1 2">
    <name type="scientific">Pseudomonas japonica</name>
    <dbReference type="NCBI Taxonomy" id="256466"/>
    <lineage>
        <taxon>Bacteria</taxon>
        <taxon>Pseudomonadati</taxon>
        <taxon>Pseudomonadota</taxon>
        <taxon>Gammaproteobacteria</taxon>
        <taxon>Pseudomonadales</taxon>
        <taxon>Pseudomonadaceae</taxon>
        <taxon>Pseudomonas</taxon>
    </lineage>
</organism>
<accession>A0A239K2P9</accession>
<sequence length="80" mass="8432">MAEFLYVAEAVDGKNAPKSGNVTATNSEAAEKQVKALFAYPVKVFLRGVTIIAPSSEVVTDPWGASVEGTNSLDVSTKEE</sequence>